<evidence type="ECO:0000313" key="1">
    <source>
        <dbReference type="EMBL" id="CAA6811527.1"/>
    </source>
</evidence>
<organism evidence="1">
    <name type="scientific">uncultured Sulfurovum sp</name>
    <dbReference type="NCBI Taxonomy" id="269237"/>
    <lineage>
        <taxon>Bacteria</taxon>
        <taxon>Pseudomonadati</taxon>
        <taxon>Campylobacterota</taxon>
        <taxon>Epsilonproteobacteria</taxon>
        <taxon>Campylobacterales</taxon>
        <taxon>Sulfurovaceae</taxon>
        <taxon>Sulfurovum</taxon>
        <taxon>environmental samples</taxon>
    </lineage>
</organism>
<proteinExistence type="predicted"/>
<reference evidence="1" key="1">
    <citation type="submission" date="2020-01" db="EMBL/GenBank/DDBJ databases">
        <authorList>
            <person name="Meier V. D."/>
            <person name="Meier V D."/>
        </authorList>
    </citation>
    <scope>NUCLEOTIDE SEQUENCE</scope>
    <source>
        <strain evidence="1">HLG_WM_MAG_04</strain>
    </source>
</reference>
<name>A0A6S6T452_9BACT</name>
<protein>
    <submittedName>
        <fullName evidence="1">Uncharacterized protein</fullName>
    </submittedName>
</protein>
<accession>A0A6S6T452</accession>
<dbReference type="AlphaFoldDB" id="A0A6S6T452"/>
<sequence>MKNKGFKNEQELIEALNQRYFAQLNPNLQRLIHQTFQNHEGLIHCQSQAGVNKSDIKISIANESHTYSVKMGKGNSIHQEPLEDFLTFLTQEHQLDVQTKSYLQAFIWADGSVDGTGAITERISARKFKKRNPEKIKHIQNYFNGIKNVLIQRFLIKGVASNASAEYLYYGTARKGIVCKSTDIVKWVSQHKSRGVLSIGKLTLQAWNRNLKGKKRAEKKRGIVQIKWGGLKKDLRKIAKVNLGKQQEIDFVKTLNQKEKLRYWKTLGLEPSSHYAIRVISQKYGKVNQRKVWAKADAFIAKGIVPLNYLKLNDFFLDENDIKKFNLSPIAQTGISIKQNDSTQYQILKIAPSTFEKLFSSNMLGAGASMYYKKKKKLPLNSNILKAWNINEEDFFAYYTQKLQLPINSVVHSNCQKCLKQIKRYANKEIAKRIKENPTLSNFIFLGIGNFQEPFTAPWLFEQSLLQKNYRIPFSVTTGSGRSKGKCTIVIKPK</sequence>
<dbReference type="EMBL" id="CACVAX010000034">
    <property type="protein sequence ID" value="CAA6811527.1"/>
    <property type="molecule type" value="Genomic_DNA"/>
</dbReference>
<gene>
    <name evidence="1" type="ORF">HELGO_WM5433</name>
</gene>